<dbReference type="Proteomes" id="UP000261222">
    <property type="component" value="Unassembled WGS sequence"/>
</dbReference>
<feature type="domain" description="DpnD/PcfM-like C-terminal" evidence="1">
    <location>
        <begin position="6"/>
        <end position="49"/>
    </location>
</feature>
<gene>
    <name evidence="3" type="ORF">DXB81_03300</name>
    <name evidence="2" type="ORF">ERS852533_01837</name>
</gene>
<reference evidence="2 4" key="1">
    <citation type="submission" date="2015-09" db="EMBL/GenBank/DDBJ databases">
        <authorList>
            <consortium name="Pathogen Informatics"/>
        </authorList>
    </citation>
    <scope>NUCLEOTIDE SEQUENCE [LARGE SCALE GENOMIC DNA]</scope>
    <source>
        <strain evidence="2 4">2789STDY5834921</strain>
    </source>
</reference>
<sequence>MDEKEYEVTITEVLEKKVRYRGRNELEATAKAEADYYAEKIVLGADDFSYRDISAKELVPVKERRNSR</sequence>
<dbReference type="RefSeq" id="WP_055056107.1">
    <property type="nucleotide sequence ID" value="NZ_CZBA01000009.1"/>
</dbReference>
<proteinExistence type="predicted"/>
<dbReference type="AlphaFoldDB" id="A0A174PAG0"/>
<dbReference type="EMBL" id="QSUB01000001">
    <property type="protein sequence ID" value="RGN07561.1"/>
    <property type="molecule type" value="Genomic_DNA"/>
</dbReference>
<name>A0A174PAG0_9FIRM</name>
<dbReference type="InterPro" id="IPR025575">
    <property type="entry name" value="DpnD/PcfM_C"/>
</dbReference>
<dbReference type="OrthoDB" id="1974087at2"/>
<dbReference type="EMBL" id="CZBA01000009">
    <property type="protein sequence ID" value="CUP58003.1"/>
    <property type="molecule type" value="Genomic_DNA"/>
</dbReference>
<organism evidence="2 4">
    <name type="scientific">Blautia obeum</name>
    <dbReference type="NCBI Taxonomy" id="40520"/>
    <lineage>
        <taxon>Bacteria</taxon>
        <taxon>Bacillati</taxon>
        <taxon>Bacillota</taxon>
        <taxon>Clostridia</taxon>
        <taxon>Lachnospirales</taxon>
        <taxon>Lachnospiraceae</taxon>
        <taxon>Blautia</taxon>
    </lineage>
</organism>
<evidence type="ECO:0000313" key="5">
    <source>
        <dbReference type="Proteomes" id="UP000261222"/>
    </source>
</evidence>
<evidence type="ECO:0000313" key="2">
    <source>
        <dbReference type="EMBL" id="CUP58003.1"/>
    </source>
</evidence>
<reference evidence="3 5" key="2">
    <citation type="submission" date="2018-08" db="EMBL/GenBank/DDBJ databases">
        <title>A genome reference for cultivated species of the human gut microbiota.</title>
        <authorList>
            <person name="Zou Y."/>
            <person name="Xue W."/>
            <person name="Luo G."/>
        </authorList>
    </citation>
    <scope>NUCLEOTIDE SEQUENCE [LARGE SCALE GENOMIC DNA]</scope>
    <source>
        <strain evidence="3 5">OM06-11AA</strain>
    </source>
</reference>
<evidence type="ECO:0000313" key="4">
    <source>
        <dbReference type="Proteomes" id="UP000095413"/>
    </source>
</evidence>
<evidence type="ECO:0000313" key="3">
    <source>
        <dbReference type="EMBL" id="RGN07561.1"/>
    </source>
</evidence>
<evidence type="ECO:0000259" key="1">
    <source>
        <dbReference type="Pfam" id="PF14207"/>
    </source>
</evidence>
<protein>
    <submittedName>
        <fullName evidence="3">DpnD protein</fullName>
    </submittedName>
</protein>
<accession>A0A174PAG0</accession>
<dbReference type="Pfam" id="PF14207">
    <property type="entry name" value="DpnD-PcfM"/>
    <property type="match status" value="1"/>
</dbReference>
<dbReference type="Proteomes" id="UP000095413">
    <property type="component" value="Unassembled WGS sequence"/>
</dbReference>
<dbReference type="GeneID" id="96228753"/>